<protein>
    <submittedName>
        <fullName evidence="7">General stress protein CTC</fullName>
    </submittedName>
</protein>
<comment type="caution">
    <text evidence="7">The sequence shown here is derived from an EMBL/GenBank/DDBJ whole genome shotgun (WGS) entry which is preliminary data.</text>
</comment>
<dbReference type="EMBL" id="SRMQ01000001">
    <property type="protein sequence ID" value="TGJ78056.1"/>
    <property type="molecule type" value="Genomic_DNA"/>
</dbReference>
<dbReference type="NCBIfam" id="TIGR00731">
    <property type="entry name" value="bL25_bact_ctc"/>
    <property type="match status" value="1"/>
</dbReference>
<evidence type="ECO:0000259" key="5">
    <source>
        <dbReference type="Pfam" id="PF01386"/>
    </source>
</evidence>
<dbReference type="InterPro" id="IPR001021">
    <property type="entry name" value="Ribosomal_bL25_long"/>
</dbReference>
<dbReference type="Pfam" id="PF14693">
    <property type="entry name" value="Ribosomal_TL5_C"/>
    <property type="match status" value="1"/>
</dbReference>
<dbReference type="PANTHER" id="PTHR33284:SF1">
    <property type="entry name" value="RIBOSOMAL PROTEIN L25_GLN-TRNA SYNTHETASE, ANTI-CODON-BINDING DOMAIN-CONTAINING PROTEIN"/>
    <property type="match status" value="1"/>
</dbReference>
<keyword evidence="3" id="KW-0689">Ribosomal protein</keyword>
<dbReference type="GO" id="GO:0022625">
    <property type="term" value="C:cytosolic large ribosomal subunit"/>
    <property type="evidence" value="ECO:0007669"/>
    <property type="project" value="TreeGrafter"/>
</dbReference>
<dbReference type="OrthoDB" id="9790002at2"/>
<dbReference type="InterPro" id="IPR020930">
    <property type="entry name" value="Ribosomal_uL5_bac-type"/>
</dbReference>
<dbReference type="GO" id="GO:0003735">
    <property type="term" value="F:structural constituent of ribosome"/>
    <property type="evidence" value="ECO:0007669"/>
    <property type="project" value="InterPro"/>
</dbReference>
<dbReference type="InterPro" id="IPR037121">
    <property type="entry name" value="Ribosomal_bL25_C"/>
</dbReference>
<reference evidence="7 8" key="1">
    <citation type="submission" date="2019-04" db="EMBL/GenBank/DDBJ databases">
        <authorList>
            <person name="Poehlein A."/>
            <person name="Bengelsdorf F.R."/>
            <person name="Duerre P."/>
            <person name="Daniel R."/>
        </authorList>
    </citation>
    <scope>NUCLEOTIDE SEQUENCE [LARGE SCALE GENOMIC DNA]</scope>
    <source>
        <strain evidence="7 8">BS-1</strain>
    </source>
</reference>
<dbReference type="CDD" id="cd00495">
    <property type="entry name" value="Ribosomal_L25_TL5_CTC"/>
    <property type="match status" value="1"/>
</dbReference>
<dbReference type="InterPro" id="IPR029751">
    <property type="entry name" value="Ribosomal_L25_dom"/>
</dbReference>
<organism evidence="7 8">
    <name type="scientific">Caproiciproducens galactitolivorans</name>
    <dbReference type="NCBI Taxonomy" id="642589"/>
    <lineage>
        <taxon>Bacteria</taxon>
        <taxon>Bacillati</taxon>
        <taxon>Bacillota</taxon>
        <taxon>Clostridia</taxon>
        <taxon>Eubacteriales</taxon>
        <taxon>Acutalibacteraceae</taxon>
        <taxon>Caproiciproducens</taxon>
    </lineage>
</organism>
<evidence type="ECO:0000313" key="7">
    <source>
        <dbReference type="EMBL" id="TGJ78056.1"/>
    </source>
</evidence>
<evidence type="ECO:0000256" key="4">
    <source>
        <dbReference type="ARBA" id="ARBA00023274"/>
    </source>
</evidence>
<dbReference type="Gene3D" id="2.170.120.20">
    <property type="entry name" value="Ribosomal protein L25, beta domain"/>
    <property type="match status" value="1"/>
</dbReference>
<name>A0A4Z0YK81_9FIRM</name>
<dbReference type="AlphaFoldDB" id="A0A4Z0YK81"/>
<evidence type="ECO:0000256" key="2">
    <source>
        <dbReference type="ARBA" id="ARBA00022884"/>
    </source>
</evidence>
<dbReference type="SUPFAM" id="SSF50715">
    <property type="entry name" value="Ribosomal protein L25-like"/>
    <property type="match status" value="1"/>
</dbReference>
<keyword evidence="4" id="KW-0687">Ribonucleoprotein</keyword>
<keyword evidence="1" id="KW-0699">rRNA-binding</keyword>
<evidence type="ECO:0000313" key="8">
    <source>
        <dbReference type="Proteomes" id="UP000297714"/>
    </source>
</evidence>
<evidence type="ECO:0000259" key="6">
    <source>
        <dbReference type="Pfam" id="PF14693"/>
    </source>
</evidence>
<dbReference type="GO" id="GO:0008097">
    <property type="term" value="F:5S rRNA binding"/>
    <property type="evidence" value="ECO:0007669"/>
    <property type="project" value="InterPro"/>
</dbReference>
<dbReference type="PANTHER" id="PTHR33284">
    <property type="entry name" value="RIBOSOMAL PROTEIN L25/GLN-TRNA SYNTHETASE, ANTI-CODON-BINDING DOMAIN-CONTAINING PROTEIN"/>
    <property type="match status" value="1"/>
</dbReference>
<dbReference type="GO" id="GO:0006412">
    <property type="term" value="P:translation"/>
    <property type="evidence" value="ECO:0007669"/>
    <property type="project" value="InterPro"/>
</dbReference>
<dbReference type="Gene3D" id="2.40.240.10">
    <property type="entry name" value="Ribosomal Protein L25, Chain P"/>
    <property type="match status" value="1"/>
</dbReference>
<proteinExistence type="predicted"/>
<dbReference type="Proteomes" id="UP000297714">
    <property type="component" value="Unassembled WGS sequence"/>
</dbReference>
<keyword evidence="8" id="KW-1185">Reference proteome</keyword>
<feature type="domain" description="Large ribosomal subunit protein bL25 L25" evidence="5">
    <location>
        <begin position="6"/>
        <end position="87"/>
    </location>
</feature>
<accession>A0A4Z0YK81</accession>
<dbReference type="InterPro" id="IPR020057">
    <property type="entry name" value="Ribosomal_bL25_b-dom"/>
</dbReference>
<feature type="domain" description="Large ribosomal subunit protein bL25 beta" evidence="6">
    <location>
        <begin position="97"/>
        <end position="177"/>
    </location>
</feature>
<evidence type="ECO:0000256" key="1">
    <source>
        <dbReference type="ARBA" id="ARBA00022730"/>
    </source>
</evidence>
<sequence>MQEIILNAMERSESTKKVRSAGFVPGVLNGPGAVSTPVKFEYSAMNKIIAKHGANAKLWVAFGDKKEFGFIKEVQKHPVDNKILHVSVQLAEKDQNVRMILPIHFNGQSELESRLLQLQVLKPEVEVEGKTALIPNEVAADISKKNSGENVTGVDFNLPAEVKILDPEDEVYAVIKTDKRKLSGNNENEAG</sequence>
<evidence type="ECO:0000256" key="3">
    <source>
        <dbReference type="ARBA" id="ARBA00022980"/>
    </source>
</evidence>
<gene>
    <name evidence="7" type="primary">ctc</name>
    <name evidence="7" type="ORF">CAGA_04680</name>
</gene>
<keyword evidence="2" id="KW-0694">RNA-binding</keyword>
<dbReference type="Pfam" id="PF01386">
    <property type="entry name" value="Ribosomal_L25p"/>
    <property type="match status" value="1"/>
</dbReference>
<dbReference type="InterPro" id="IPR011035">
    <property type="entry name" value="Ribosomal_bL25/Gln-tRNA_synth"/>
</dbReference>
<dbReference type="RefSeq" id="WP_135657285.1">
    <property type="nucleotide sequence ID" value="NZ_JAJUFJ010000001.1"/>
</dbReference>
<dbReference type="InterPro" id="IPR020056">
    <property type="entry name" value="Rbsml_bL25/Gln-tRNA_synth_N"/>
</dbReference>